<accession>A0ABT1L445</accession>
<proteinExistence type="predicted"/>
<protein>
    <recommendedName>
        <fullName evidence="4">Outer membrane protein beta-barrel domain-containing protein</fullName>
    </recommendedName>
</protein>
<evidence type="ECO:0008006" key="4">
    <source>
        <dbReference type="Google" id="ProtNLM"/>
    </source>
</evidence>
<dbReference type="RefSeq" id="WP_258569065.1">
    <property type="nucleotide sequence ID" value="NZ_JAKUDN010000001.1"/>
</dbReference>
<evidence type="ECO:0000256" key="1">
    <source>
        <dbReference type="SAM" id="SignalP"/>
    </source>
</evidence>
<keyword evidence="3" id="KW-1185">Reference proteome</keyword>
<reference evidence="2 3" key="1">
    <citation type="journal article" date="2022" name="Nat. Microbiol.">
        <title>The microbiome of a bacterivorous marine choanoflagellate contains a resource-demanding obligate bacterial associate.</title>
        <authorList>
            <person name="Needham D.M."/>
            <person name="Poirier C."/>
            <person name="Bachy C."/>
            <person name="George E.E."/>
            <person name="Wilken S."/>
            <person name="Yung C.C.M."/>
            <person name="Limardo A.J."/>
            <person name="Morando M."/>
            <person name="Sudek L."/>
            <person name="Malmstrom R.R."/>
            <person name="Keeling P.J."/>
            <person name="Santoro A.E."/>
            <person name="Worden A.Z."/>
        </authorList>
    </citation>
    <scope>NUCLEOTIDE SEQUENCE [LARGE SCALE GENOMIC DNA]</scope>
    <source>
        <strain evidence="2 3">Comchoano-2</strain>
    </source>
</reference>
<feature type="signal peptide" evidence="1">
    <location>
        <begin position="1"/>
        <end position="18"/>
    </location>
</feature>
<gene>
    <name evidence="2" type="ORF">MKS91_01435</name>
</gene>
<feature type="chain" id="PRO_5045484432" description="Outer membrane protein beta-barrel domain-containing protein" evidence="1">
    <location>
        <begin position="19"/>
        <end position="243"/>
    </location>
</feature>
<comment type="caution">
    <text evidence="2">The sequence shown here is derived from an EMBL/GenBank/DDBJ whole genome shotgun (WGS) entry which is preliminary data.</text>
</comment>
<sequence>MKAYLILPLLFTSSMLHAFTLRDQGFFDVGLGPKRIDPITINREKTEYYIGPCFQTSVGIGYKNGLGVSLVYQFNYNKRKSGPLNPTDPTVNEKYATEFTNYIAGLNFIYKLLPSSEVAFFLQGGPGIVVNTDQKLSPTTSTQTDTTETTVKSDGTSSVVTTEDTTQESEAFSFYENITFGYQVGGGIEYRQDAHKAIVMQVNYLSTHIYQSTFDPQDSTSVISSLDDELEGLSGHLSLRYYL</sequence>
<keyword evidence="1" id="KW-0732">Signal</keyword>
<dbReference type="EMBL" id="JAKUDN010000001">
    <property type="protein sequence ID" value="MCP8351957.1"/>
    <property type="molecule type" value="Genomic_DNA"/>
</dbReference>
<evidence type="ECO:0000313" key="2">
    <source>
        <dbReference type="EMBL" id="MCP8351957.1"/>
    </source>
</evidence>
<dbReference type="Gene3D" id="2.40.160.20">
    <property type="match status" value="1"/>
</dbReference>
<organism evidence="2 3">
    <name type="scientific">Candidatus Synchoanobacter obligatus</name>
    <dbReference type="NCBI Taxonomy" id="2919597"/>
    <lineage>
        <taxon>Bacteria</taxon>
        <taxon>Pseudomonadati</taxon>
        <taxon>Pseudomonadota</taxon>
        <taxon>Gammaproteobacteria</taxon>
        <taxon>Candidatus Comchoanobacterales</taxon>
        <taxon>Candidatus Comchoanobacteraceae</taxon>
        <taxon>Candidatus Synchoanobacter</taxon>
    </lineage>
</organism>
<evidence type="ECO:0000313" key="3">
    <source>
        <dbReference type="Proteomes" id="UP001320768"/>
    </source>
</evidence>
<dbReference type="Proteomes" id="UP001320768">
    <property type="component" value="Unassembled WGS sequence"/>
</dbReference>
<name>A0ABT1L445_9GAMM</name>